<keyword evidence="3" id="KW-0472">Membrane</keyword>
<evidence type="ECO:0000256" key="3">
    <source>
        <dbReference type="SAM" id="Phobius"/>
    </source>
</evidence>
<comment type="caution">
    <text evidence="5">The sequence shown here is derived from an EMBL/GenBank/DDBJ whole genome shotgun (WGS) entry which is preliminary data.</text>
</comment>
<gene>
    <name evidence="5" type="ORF">L3081_03130</name>
</gene>
<dbReference type="InterPro" id="IPR002932">
    <property type="entry name" value="Glu_synthdom"/>
</dbReference>
<dbReference type="InterPro" id="IPR024188">
    <property type="entry name" value="GltB"/>
</dbReference>
<evidence type="ECO:0000256" key="1">
    <source>
        <dbReference type="ARBA" id="ARBA00009716"/>
    </source>
</evidence>
<dbReference type="EMBL" id="JAKKSL010000001">
    <property type="protein sequence ID" value="MCI2282574.1"/>
    <property type="molecule type" value="Genomic_DNA"/>
</dbReference>
<evidence type="ECO:0000313" key="6">
    <source>
        <dbReference type="Proteomes" id="UP001139646"/>
    </source>
</evidence>
<proteinExistence type="inferred from homology"/>
<dbReference type="Gene3D" id="3.20.20.70">
    <property type="entry name" value="Aldolase class I"/>
    <property type="match status" value="1"/>
</dbReference>
<protein>
    <submittedName>
        <fullName evidence="5">FMN-binding glutamate synthase family protein</fullName>
    </submittedName>
</protein>
<dbReference type="Pfam" id="PF01645">
    <property type="entry name" value="Glu_synthase"/>
    <property type="match status" value="1"/>
</dbReference>
<evidence type="ECO:0000313" key="5">
    <source>
        <dbReference type="EMBL" id="MCI2282574.1"/>
    </source>
</evidence>
<dbReference type="SUPFAM" id="SSF51395">
    <property type="entry name" value="FMN-linked oxidoreductases"/>
    <property type="match status" value="1"/>
</dbReference>
<sequence length="492" mass="54361">MPNSWIHFTQSLYEWLAFLFIWLIALVVVVIVAMYIIDKFQTKHAIRRNYPVVGRFRYFFEHLGGFFRQYFFSMDREELPFNRAQRTWIYKAAKNINSTIAFGSSRDIKKLGYISFVNCPFPSLDKNVEVPKTITVGSRCESPWSTSAFFGISAMSYGAISKPAVQALSYGAAKAGIWLNTGEGGLSPYHLQGNADIIFQIGTANYGVRDSDGNLDDEKLLKIAAYSQVKLFELKLSQGAKPGKGGILPGSKVSKEIAEIRGIPEGHDSISPNRRVDVHDNDSLLEKIHHIRTVTGKPVGFKAVFGSPDWIEELCLLIKSKGDEFAPDFITLDSCDGGSGAAPMTLMDDVGMSIKESLPVLVDTLIKHGLKDQIKVFASGKLVNPADVAWALCVGADFCNSARGFMFSLGCIQALQCHQNTCPTGVTTHNKKLQRGLVAKDKSERVAHYAHNMMHAVGMIAHSCGVDDPRELNKNHARIVIENGKSISIKDY</sequence>
<dbReference type="Proteomes" id="UP001139646">
    <property type="component" value="Unassembled WGS sequence"/>
</dbReference>
<keyword evidence="3" id="KW-1133">Transmembrane helix</keyword>
<feature type="transmembrane region" description="Helical" evidence="3">
    <location>
        <begin position="12"/>
        <end position="37"/>
    </location>
</feature>
<dbReference type="PANTHER" id="PTHR43819">
    <property type="entry name" value="ARCHAEAL-TYPE GLUTAMATE SYNTHASE [NADPH]"/>
    <property type="match status" value="1"/>
</dbReference>
<organism evidence="5 6">
    <name type="scientific">Colwellia maritima</name>
    <dbReference type="NCBI Taxonomy" id="2912588"/>
    <lineage>
        <taxon>Bacteria</taxon>
        <taxon>Pseudomonadati</taxon>
        <taxon>Pseudomonadota</taxon>
        <taxon>Gammaproteobacteria</taxon>
        <taxon>Alteromonadales</taxon>
        <taxon>Colwelliaceae</taxon>
        <taxon>Colwellia</taxon>
    </lineage>
</organism>
<comment type="similarity">
    <text evidence="1 2">Belongs to the glutamate synthase family.</text>
</comment>
<reference evidence="5" key="1">
    <citation type="submission" date="2022-01" db="EMBL/GenBank/DDBJ databases">
        <title>Colwellia maritima, isolated from seawater.</title>
        <authorList>
            <person name="Kristyanto S."/>
            <person name="Jung J."/>
            <person name="Jeon C.O."/>
        </authorList>
    </citation>
    <scope>NUCLEOTIDE SEQUENCE</scope>
    <source>
        <strain evidence="5">MSW7</strain>
    </source>
</reference>
<evidence type="ECO:0000256" key="2">
    <source>
        <dbReference type="PIRNR" id="PIRNR006429"/>
    </source>
</evidence>
<dbReference type="InterPro" id="IPR013785">
    <property type="entry name" value="Aldolase_TIM"/>
</dbReference>
<keyword evidence="6" id="KW-1185">Reference proteome</keyword>
<name>A0ABS9WX89_9GAMM</name>
<feature type="domain" description="Glutamate synthase" evidence="4">
    <location>
        <begin position="135"/>
        <end position="466"/>
    </location>
</feature>
<evidence type="ECO:0000259" key="4">
    <source>
        <dbReference type="Pfam" id="PF01645"/>
    </source>
</evidence>
<keyword evidence="3" id="KW-0812">Transmembrane</keyword>
<dbReference type="RefSeq" id="WP_242283363.1">
    <property type="nucleotide sequence ID" value="NZ_JAKKSL010000001.1"/>
</dbReference>
<accession>A0ABS9WX89</accession>
<dbReference type="PIRSF" id="PIRSF006429">
    <property type="entry name" value="GOGAT_lg_2"/>
    <property type="match status" value="1"/>
</dbReference>
<dbReference type="PANTHER" id="PTHR43819:SF1">
    <property type="entry name" value="ARCHAEAL-TYPE GLUTAMATE SYNTHASE [NADPH]"/>
    <property type="match status" value="1"/>
</dbReference>
<dbReference type="CDD" id="cd02808">
    <property type="entry name" value="GltS_FMN"/>
    <property type="match status" value="1"/>
</dbReference>